<evidence type="ECO:0000313" key="2">
    <source>
        <dbReference type="EMBL" id="MPQ54171.1"/>
    </source>
</evidence>
<feature type="transmembrane region" description="Helical" evidence="1">
    <location>
        <begin position="15"/>
        <end position="35"/>
    </location>
</feature>
<keyword evidence="3" id="KW-1185">Reference proteome</keyword>
<comment type="caution">
    <text evidence="2">The sequence shown here is derived from an EMBL/GenBank/DDBJ whole genome shotgun (WGS) entry which is preliminary data.</text>
</comment>
<organism evidence="2 3">
    <name type="scientific">Citrobacter telavivensis</name>
    <dbReference type="NCBI Taxonomy" id="2653932"/>
    <lineage>
        <taxon>Bacteria</taxon>
        <taxon>Pseudomonadati</taxon>
        <taxon>Pseudomonadota</taxon>
        <taxon>Gammaproteobacteria</taxon>
        <taxon>Enterobacterales</taxon>
        <taxon>Enterobacteriaceae</taxon>
        <taxon>Citrobacter</taxon>
    </lineage>
</organism>
<evidence type="ECO:0000256" key="1">
    <source>
        <dbReference type="SAM" id="Phobius"/>
    </source>
</evidence>
<dbReference type="Proteomes" id="UP000475079">
    <property type="component" value="Unassembled WGS sequence"/>
</dbReference>
<sequence>MLDDASTFRTGKKPWLFVIAVNSVVTVLGILLTSYTLHLEPDKKAVVNEAVMMSSPEVSQGLHYQKDCILVSRNDTAVTLNCSPDSRTEIVPLADYAHATSALEDATAHLLELKIKVSRNNICRPDKTSFFDDLFSR</sequence>
<evidence type="ECO:0000313" key="3">
    <source>
        <dbReference type="Proteomes" id="UP000475079"/>
    </source>
</evidence>
<reference evidence="2 3" key="1">
    <citation type="submission" date="2019-10" db="EMBL/GenBank/DDBJ databases">
        <title>Characterization of a new Citrobacter species.</title>
        <authorList>
            <person name="Goncalves Ribeiro T."/>
            <person name="Izdebski R."/>
            <person name="Urbanowicz P."/>
            <person name="Carmeli Y."/>
            <person name="Gniadkowski M."/>
            <person name="Peixe L."/>
        </authorList>
    </citation>
    <scope>NUCLEOTIDE SEQUENCE [LARGE SCALE GENOMIC DNA]</scope>
    <source>
        <strain evidence="2 3">NMI7905_11</strain>
    </source>
</reference>
<keyword evidence="1" id="KW-0472">Membrane</keyword>
<name>A0A6L5EG41_9ENTR</name>
<dbReference type="AlphaFoldDB" id="A0A6L5EG41"/>
<gene>
    <name evidence="2" type="ORF">GBB84_25110</name>
</gene>
<keyword evidence="1" id="KW-0812">Transmembrane</keyword>
<dbReference type="EMBL" id="WHIY01000025">
    <property type="protein sequence ID" value="MPQ54171.1"/>
    <property type="molecule type" value="Genomic_DNA"/>
</dbReference>
<accession>A0A6L5EG41</accession>
<protein>
    <submittedName>
        <fullName evidence="2">Uncharacterized protein</fullName>
    </submittedName>
</protein>
<keyword evidence="1" id="KW-1133">Transmembrane helix</keyword>
<proteinExistence type="predicted"/>